<dbReference type="EMBL" id="JBBPBM010000011">
    <property type="protein sequence ID" value="KAK8563328.1"/>
    <property type="molecule type" value="Genomic_DNA"/>
</dbReference>
<dbReference type="InterPro" id="IPR044730">
    <property type="entry name" value="RNase_H-like_dom_plant"/>
</dbReference>
<reference evidence="2 3" key="1">
    <citation type="journal article" date="2024" name="G3 (Bethesda)">
        <title>Genome assembly of Hibiscus sabdariffa L. provides insights into metabolisms of medicinal natural products.</title>
        <authorList>
            <person name="Kim T."/>
        </authorList>
    </citation>
    <scope>NUCLEOTIDE SEQUENCE [LARGE SCALE GENOMIC DNA]</scope>
    <source>
        <strain evidence="2">TK-2024</strain>
        <tissue evidence="2">Old leaves</tissue>
    </source>
</reference>
<evidence type="ECO:0000313" key="2">
    <source>
        <dbReference type="EMBL" id="KAK8563328.1"/>
    </source>
</evidence>
<evidence type="ECO:0000256" key="1">
    <source>
        <dbReference type="SAM" id="SignalP"/>
    </source>
</evidence>
<accession>A0ABR2EPJ2</accession>
<feature type="chain" id="PRO_5045201237" description="RNase H type-1 domain-containing protein" evidence="1">
    <location>
        <begin position="22"/>
        <end position="172"/>
    </location>
</feature>
<feature type="signal peptide" evidence="1">
    <location>
        <begin position="1"/>
        <end position="21"/>
    </location>
</feature>
<proteinExistence type="predicted"/>
<dbReference type="PANTHER" id="PTHR47723">
    <property type="entry name" value="OS05G0353850 PROTEIN"/>
    <property type="match status" value="1"/>
</dbReference>
<evidence type="ECO:0008006" key="4">
    <source>
        <dbReference type="Google" id="ProtNLM"/>
    </source>
</evidence>
<dbReference type="PANTHER" id="PTHR47723:SF19">
    <property type="entry name" value="POLYNUCLEOTIDYL TRANSFERASE, RIBONUCLEASE H-LIKE SUPERFAMILY PROTEIN"/>
    <property type="match status" value="1"/>
</dbReference>
<gene>
    <name evidence="2" type="ORF">V6N12_035477</name>
</gene>
<organism evidence="2 3">
    <name type="scientific">Hibiscus sabdariffa</name>
    <name type="common">roselle</name>
    <dbReference type="NCBI Taxonomy" id="183260"/>
    <lineage>
        <taxon>Eukaryota</taxon>
        <taxon>Viridiplantae</taxon>
        <taxon>Streptophyta</taxon>
        <taxon>Embryophyta</taxon>
        <taxon>Tracheophyta</taxon>
        <taxon>Spermatophyta</taxon>
        <taxon>Magnoliopsida</taxon>
        <taxon>eudicotyledons</taxon>
        <taxon>Gunneridae</taxon>
        <taxon>Pentapetalae</taxon>
        <taxon>rosids</taxon>
        <taxon>malvids</taxon>
        <taxon>Malvales</taxon>
        <taxon>Malvaceae</taxon>
        <taxon>Malvoideae</taxon>
        <taxon>Hibiscus</taxon>
    </lineage>
</organism>
<protein>
    <recommendedName>
        <fullName evidence="4">RNase H type-1 domain-containing protein</fullName>
    </recommendedName>
</protein>
<evidence type="ECO:0000313" key="3">
    <source>
        <dbReference type="Proteomes" id="UP001472677"/>
    </source>
</evidence>
<comment type="caution">
    <text evidence="2">The sequence shown here is derived from an EMBL/GenBank/DDBJ whole genome shotgun (WGS) entry which is preliminary data.</text>
</comment>
<dbReference type="InterPro" id="IPR053151">
    <property type="entry name" value="RNase_H-like"/>
</dbReference>
<name>A0ABR2EPJ2_9ROSI</name>
<dbReference type="CDD" id="cd06222">
    <property type="entry name" value="RNase_H_like"/>
    <property type="match status" value="1"/>
</dbReference>
<keyword evidence="3" id="KW-1185">Reference proteome</keyword>
<sequence length="172" mass="18912">MCWLLWKSWYSLLLDPDVSYTDDILTRGNQLVAKCNHVTVVVSSAPIRHVDQPRWVAPPHGCAKMNVDAAVSPTDHKAGVGGILRYEHGCWILGFASALVSSIKELLTREWSIVVRHVSRLSNRAADRLAARGRGLGTTQFLFSRPPADMVSVIEEESLVLGLVNREAIGIG</sequence>
<dbReference type="Proteomes" id="UP001472677">
    <property type="component" value="Unassembled WGS sequence"/>
</dbReference>
<keyword evidence="1" id="KW-0732">Signal</keyword>